<dbReference type="GO" id="GO:0016020">
    <property type="term" value="C:membrane"/>
    <property type="evidence" value="ECO:0007669"/>
    <property type="project" value="InterPro"/>
</dbReference>
<dbReference type="GO" id="GO:0015095">
    <property type="term" value="F:magnesium ion transmembrane transporter activity"/>
    <property type="evidence" value="ECO:0007669"/>
    <property type="project" value="InterPro"/>
</dbReference>
<dbReference type="InterPro" id="IPR038076">
    <property type="entry name" value="MgtE_N_sf"/>
</dbReference>
<dbReference type="SMART" id="SM00924">
    <property type="entry name" value="MgtE_N"/>
    <property type="match status" value="1"/>
</dbReference>
<feature type="non-terminal residue" evidence="2">
    <location>
        <position position="177"/>
    </location>
</feature>
<dbReference type="PANTHER" id="PTHR43773:SF1">
    <property type="entry name" value="MAGNESIUM TRANSPORTER MGTE"/>
    <property type="match status" value="1"/>
</dbReference>
<dbReference type="InterPro" id="IPR046342">
    <property type="entry name" value="CBS_dom_sf"/>
</dbReference>
<accession>X0YV55</accession>
<organism evidence="2">
    <name type="scientific">marine sediment metagenome</name>
    <dbReference type="NCBI Taxonomy" id="412755"/>
    <lineage>
        <taxon>unclassified sequences</taxon>
        <taxon>metagenomes</taxon>
        <taxon>ecological metagenomes</taxon>
    </lineage>
</organism>
<dbReference type="EMBL" id="BARS01055968">
    <property type="protein sequence ID" value="GAG50532.1"/>
    <property type="molecule type" value="Genomic_DNA"/>
</dbReference>
<dbReference type="Pfam" id="PF03448">
    <property type="entry name" value="MgtE_N"/>
    <property type="match status" value="1"/>
</dbReference>
<dbReference type="InterPro" id="IPR006669">
    <property type="entry name" value="MgtE_transporter"/>
</dbReference>
<dbReference type="InterPro" id="IPR006668">
    <property type="entry name" value="Mg_transptr_MgtE_intracell_dom"/>
</dbReference>
<dbReference type="AlphaFoldDB" id="X0YV55"/>
<feature type="domain" description="Magnesium transporter MgtE intracellular" evidence="1">
    <location>
        <begin position="31"/>
        <end position="132"/>
    </location>
</feature>
<dbReference type="Gene3D" id="1.25.60.10">
    <property type="entry name" value="MgtE N-terminal domain-like"/>
    <property type="match status" value="1"/>
</dbReference>
<sequence length="177" mass="19691">MEQDAEVKIKTVEELLRGNALEEAVDLVSSIHPADQAELFWHLEPELREAFLALLSAEGLAHLLEYLDPDQRAVVVEKMPRASLTRVLDRIDNDVAADILRTLPPAEGVRVLSTMSTASDVAPLLEHADESAGGIMTRSFVALHGEMTTQDAIKYLRLRKPNVEEAYYLYVLDAANR</sequence>
<dbReference type="PANTHER" id="PTHR43773">
    <property type="entry name" value="MAGNESIUM TRANSPORTER MGTE"/>
    <property type="match status" value="1"/>
</dbReference>
<reference evidence="2" key="1">
    <citation type="journal article" date="2014" name="Front. Microbiol.">
        <title>High frequency of phylogenetically diverse reductive dehalogenase-homologous genes in deep subseafloor sedimentary metagenomes.</title>
        <authorList>
            <person name="Kawai M."/>
            <person name="Futagami T."/>
            <person name="Toyoda A."/>
            <person name="Takaki Y."/>
            <person name="Nishi S."/>
            <person name="Hori S."/>
            <person name="Arai W."/>
            <person name="Tsubouchi T."/>
            <person name="Morono Y."/>
            <person name="Uchiyama I."/>
            <person name="Ito T."/>
            <person name="Fujiyama A."/>
            <person name="Inagaki F."/>
            <person name="Takami H."/>
        </authorList>
    </citation>
    <scope>NUCLEOTIDE SEQUENCE</scope>
    <source>
        <strain evidence="2">Expedition CK06-06</strain>
    </source>
</reference>
<protein>
    <recommendedName>
        <fullName evidence="1">Magnesium transporter MgtE intracellular domain-containing protein</fullName>
    </recommendedName>
</protein>
<comment type="caution">
    <text evidence="2">The sequence shown here is derived from an EMBL/GenBank/DDBJ whole genome shotgun (WGS) entry which is preliminary data.</text>
</comment>
<evidence type="ECO:0000259" key="1">
    <source>
        <dbReference type="SMART" id="SM00924"/>
    </source>
</evidence>
<gene>
    <name evidence="2" type="ORF">S01H1_82548</name>
</gene>
<dbReference type="Gene3D" id="3.10.580.10">
    <property type="entry name" value="CBS-domain"/>
    <property type="match status" value="1"/>
</dbReference>
<dbReference type="SUPFAM" id="SSF158791">
    <property type="entry name" value="MgtE N-terminal domain-like"/>
    <property type="match status" value="1"/>
</dbReference>
<evidence type="ECO:0000313" key="2">
    <source>
        <dbReference type="EMBL" id="GAG50532.1"/>
    </source>
</evidence>
<name>X0YV55_9ZZZZ</name>
<proteinExistence type="predicted"/>